<organism evidence="1 2">
    <name type="scientific">Thalassobacillus devorans</name>
    <dbReference type="NCBI Taxonomy" id="279813"/>
    <lineage>
        <taxon>Bacteria</taxon>
        <taxon>Bacillati</taxon>
        <taxon>Bacillota</taxon>
        <taxon>Bacilli</taxon>
        <taxon>Bacillales</taxon>
        <taxon>Bacillaceae</taxon>
        <taxon>Thalassobacillus</taxon>
    </lineage>
</organism>
<reference evidence="2" key="1">
    <citation type="journal article" date="2019" name="Int. J. Syst. Evol. Microbiol.">
        <title>The Global Catalogue of Microorganisms (GCM) 10K type strain sequencing project: providing services to taxonomists for standard genome sequencing and annotation.</title>
        <authorList>
            <consortium name="The Broad Institute Genomics Platform"/>
            <consortium name="The Broad Institute Genome Sequencing Center for Infectious Disease"/>
            <person name="Wu L."/>
            <person name="Ma J."/>
        </authorList>
    </citation>
    <scope>NUCLEOTIDE SEQUENCE [LARGE SCALE GENOMIC DNA]</scope>
    <source>
        <strain evidence="2">CCM 7282</strain>
    </source>
</reference>
<dbReference type="RefSeq" id="WP_157620197.1">
    <property type="nucleotide sequence ID" value="NZ_BMCJ01000003.1"/>
</dbReference>
<keyword evidence="2" id="KW-1185">Reference proteome</keyword>
<evidence type="ECO:0000313" key="1">
    <source>
        <dbReference type="EMBL" id="GGC89074.1"/>
    </source>
</evidence>
<proteinExistence type="predicted"/>
<accession>A0ABQ1P133</accession>
<protein>
    <recommendedName>
        <fullName evidence="3">Transposase</fullName>
    </recommendedName>
</protein>
<sequence length="53" mass="6013">MATIIFAESQRKELESNPNVIKVSDRFITYSPEFKVKAVEENAKGKGPHRSFS</sequence>
<evidence type="ECO:0000313" key="2">
    <source>
        <dbReference type="Proteomes" id="UP000619534"/>
    </source>
</evidence>
<dbReference type="Proteomes" id="UP000619534">
    <property type="component" value="Unassembled WGS sequence"/>
</dbReference>
<name>A0ABQ1P133_9BACI</name>
<dbReference type="EMBL" id="BMCJ01000003">
    <property type="protein sequence ID" value="GGC89074.1"/>
    <property type="molecule type" value="Genomic_DNA"/>
</dbReference>
<comment type="caution">
    <text evidence="1">The sequence shown here is derived from an EMBL/GenBank/DDBJ whole genome shotgun (WGS) entry which is preliminary data.</text>
</comment>
<gene>
    <name evidence="1" type="ORF">GCM10007216_19820</name>
</gene>
<evidence type="ECO:0008006" key="3">
    <source>
        <dbReference type="Google" id="ProtNLM"/>
    </source>
</evidence>